<feature type="transmembrane region" description="Helical" evidence="1">
    <location>
        <begin position="220"/>
        <end position="242"/>
    </location>
</feature>
<sequence>MKDQFKYFTAGVFIGISELLPGISGATVALMFGVYEKILNFLTKFRDLNLIIPLLVGMVLSVFLFSSLVNFLYTNFTQTFNIFIAFIMIGYGIFLLINTYLKENIDKGKTFYLNVFLAIFIGFLLSGFYITGSYPPDGPFTPSEGALIIFGFIACTFLLFPGISGSAFLLAVGIYPYIIGSISNLNIDVLLSFAIGMLIALIVMPRIINNAYKKYGKSILIFFGGLIFSAGLLDLAEIVNFLL</sequence>
<feature type="transmembrane region" description="Helical" evidence="1">
    <location>
        <begin position="79"/>
        <end position="101"/>
    </location>
</feature>
<keyword evidence="1" id="KW-0472">Membrane</keyword>
<feature type="transmembrane region" description="Helical" evidence="1">
    <location>
        <begin position="47"/>
        <end position="73"/>
    </location>
</feature>
<feature type="transmembrane region" description="Helical" evidence="1">
    <location>
        <begin position="189"/>
        <end position="208"/>
    </location>
</feature>
<accession>A0A520N4P6</accession>
<gene>
    <name evidence="2" type="ORF">EVA93_00680</name>
</gene>
<dbReference type="Proteomes" id="UP000318710">
    <property type="component" value="Unassembled WGS sequence"/>
</dbReference>
<dbReference type="InterPro" id="IPR007163">
    <property type="entry name" value="VCA0040-like"/>
</dbReference>
<organism evidence="2 3">
    <name type="scientific">SAR86 cluster bacterium</name>
    <dbReference type="NCBI Taxonomy" id="2030880"/>
    <lineage>
        <taxon>Bacteria</taxon>
        <taxon>Pseudomonadati</taxon>
        <taxon>Pseudomonadota</taxon>
        <taxon>Gammaproteobacteria</taxon>
        <taxon>SAR86 cluster</taxon>
    </lineage>
</organism>
<dbReference type="Pfam" id="PF04018">
    <property type="entry name" value="VCA0040-like"/>
    <property type="match status" value="1"/>
</dbReference>
<keyword evidence="1" id="KW-0812">Transmembrane</keyword>
<keyword evidence="1" id="KW-1133">Transmembrane helix</keyword>
<dbReference type="EMBL" id="SHBF01000002">
    <property type="protein sequence ID" value="RZO28448.1"/>
    <property type="molecule type" value="Genomic_DNA"/>
</dbReference>
<evidence type="ECO:0000256" key="1">
    <source>
        <dbReference type="SAM" id="Phobius"/>
    </source>
</evidence>
<feature type="transmembrane region" description="Helical" evidence="1">
    <location>
        <begin position="113"/>
        <end position="134"/>
    </location>
</feature>
<comment type="caution">
    <text evidence="2">The sequence shown here is derived from an EMBL/GenBank/DDBJ whole genome shotgun (WGS) entry which is preliminary data.</text>
</comment>
<name>A0A520N4P6_9GAMM</name>
<dbReference type="AlphaFoldDB" id="A0A520N4P6"/>
<evidence type="ECO:0000313" key="3">
    <source>
        <dbReference type="Proteomes" id="UP000318710"/>
    </source>
</evidence>
<feature type="transmembrane region" description="Helical" evidence="1">
    <location>
        <begin position="146"/>
        <end position="177"/>
    </location>
</feature>
<protein>
    <submittedName>
        <fullName evidence="2">DUF368 domain-containing protein</fullName>
    </submittedName>
</protein>
<evidence type="ECO:0000313" key="2">
    <source>
        <dbReference type="EMBL" id="RZO28448.1"/>
    </source>
</evidence>
<reference evidence="2 3" key="1">
    <citation type="submission" date="2019-02" db="EMBL/GenBank/DDBJ databases">
        <title>Prokaryotic population dynamics and viral predation in marine succession experiment using metagenomics: the confinement effect.</title>
        <authorList>
            <person name="Haro-Moreno J.M."/>
            <person name="Rodriguez-Valera F."/>
            <person name="Lopez-Perez M."/>
        </authorList>
    </citation>
    <scope>NUCLEOTIDE SEQUENCE [LARGE SCALE GENOMIC DNA]</scope>
    <source>
        <strain evidence="2">MED-G160</strain>
    </source>
</reference>
<dbReference type="PANTHER" id="PTHR37308">
    <property type="entry name" value="INTEGRAL MEMBRANE PROTEIN"/>
    <property type="match status" value="1"/>
</dbReference>
<proteinExistence type="predicted"/>
<feature type="transmembrane region" description="Helical" evidence="1">
    <location>
        <begin position="12"/>
        <end position="35"/>
    </location>
</feature>
<dbReference type="PANTHER" id="PTHR37308:SF1">
    <property type="entry name" value="POLYPRENYL-PHOSPHATE TRANSPORTER"/>
    <property type="match status" value="1"/>
</dbReference>